<dbReference type="KEGG" id="dpp:DICPUDRAFT_93900"/>
<dbReference type="EMBL" id="GL870983">
    <property type="protein sequence ID" value="EGC38147.1"/>
    <property type="molecule type" value="Genomic_DNA"/>
</dbReference>
<dbReference type="RefSeq" id="XP_003285361.1">
    <property type="nucleotide sequence ID" value="XM_003285313.1"/>
</dbReference>
<proteinExistence type="predicted"/>
<dbReference type="GeneID" id="10502702"/>
<organism evidence="1 2">
    <name type="scientific">Dictyostelium purpureum</name>
    <name type="common">Slime mold</name>
    <dbReference type="NCBI Taxonomy" id="5786"/>
    <lineage>
        <taxon>Eukaryota</taxon>
        <taxon>Amoebozoa</taxon>
        <taxon>Evosea</taxon>
        <taxon>Eumycetozoa</taxon>
        <taxon>Dictyostelia</taxon>
        <taxon>Dictyosteliales</taxon>
        <taxon>Dictyosteliaceae</taxon>
        <taxon>Dictyostelium</taxon>
    </lineage>
</organism>
<dbReference type="Proteomes" id="UP000001064">
    <property type="component" value="Unassembled WGS sequence"/>
</dbReference>
<dbReference type="AlphaFoldDB" id="F0ZD58"/>
<evidence type="ECO:0000313" key="1">
    <source>
        <dbReference type="EMBL" id="EGC38147.1"/>
    </source>
</evidence>
<gene>
    <name evidence="1" type="ORF">DICPUDRAFT_93900</name>
</gene>
<dbReference type="VEuPathDB" id="AmoebaDB:DICPUDRAFT_93900"/>
<reference evidence="2" key="1">
    <citation type="journal article" date="2011" name="Genome Biol.">
        <title>Comparative genomics of the social amoebae Dictyostelium discoideum and Dictyostelium purpureum.</title>
        <authorList>
            <consortium name="US DOE Joint Genome Institute (JGI-PGF)"/>
            <person name="Sucgang R."/>
            <person name="Kuo A."/>
            <person name="Tian X."/>
            <person name="Salerno W."/>
            <person name="Parikh A."/>
            <person name="Feasley C.L."/>
            <person name="Dalin E."/>
            <person name="Tu H."/>
            <person name="Huang E."/>
            <person name="Barry K."/>
            <person name="Lindquist E."/>
            <person name="Shapiro H."/>
            <person name="Bruce D."/>
            <person name="Schmutz J."/>
            <person name="Salamov A."/>
            <person name="Fey P."/>
            <person name="Gaudet P."/>
            <person name="Anjard C."/>
            <person name="Babu M.M."/>
            <person name="Basu S."/>
            <person name="Bushmanova Y."/>
            <person name="van der Wel H."/>
            <person name="Katoh-Kurasawa M."/>
            <person name="Dinh C."/>
            <person name="Coutinho P.M."/>
            <person name="Saito T."/>
            <person name="Elias M."/>
            <person name="Schaap P."/>
            <person name="Kay R.R."/>
            <person name="Henrissat B."/>
            <person name="Eichinger L."/>
            <person name="Rivero F."/>
            <person name="Putnam N.H."/>
            <person name="West C.M."/>
            <person name="Loomis W.F."/>
            <person name="Chisholm R.L."/>
            <person name="Shaulsky G."/>
            <person name="Strassmann J.E."/>
            <person name="Queller D.C."/>
            <person name="Kuspa A."/>
            <person name="Grigoriev I.V."/>
        </authorList>
    </citation>
    <scope>NUCLEOTIDE SEQUENCE [LARGE SCALE GENOMIC DNA]</scope>
    <source>
        <strain evidence="2">QSDP1</strain>
    </source>
</reference>
<accession>F0ZD58</accession>
<sequence>MLLGKYSSVLLRNTKRQKDGIFNKEELKSLLRDSINRSNLEIGDLLCSFTTLTSKEFLSCAEKDSISFNHFKDKFLK</sequence>
<name>F0ZD58_DICPU</name>
<evidence type="ECO:0000313" key="2">
    <source>
        <dbReference type="Proteomes" id="UP000001064"/>
    </source>
</evidence>
<dbReference type="InParanoid" id="F0ZD58"/>
<protein>
    <submittedName>
        <fullName evidence="1">Expressed protein</fullName>
    </submittedName>
</protein>
<keyword evidence="2" id="KW-1185">Reference proteome</keyword>